<dbReference type="PANTHER" id="PTHR11697">
    <property type="entry name" value="GENERAL TRANSCRIPTION FACTOR 2-RELATED ZINC FINGER PROTEIN"/>
    <property type="match status" value="1"/>
</dbReference>
<gene>
    <name evidence="1" type="ORF">Dsin_018660</name>
</gene>
<protein>
    <submittedName>
        <fullName evidence="1">Uncharacterized protein</fullName>
    </submittedName>
</protein>
<dbReference type="Proteomes" id="UP001281410">
    <property type="component" value="Unassembled WGS sequence"/>
</dbReference>
<reference evidence="1" key="1">
    <citation type="journal article" date="2023" name="Plant J.">
        <title>Genome sequences and population genomics provide insights into the demographic history, inbreeding, and mutation load of two 'living fossil' tree species of Dipteronia.</title>
        <authorList>
            <person name="Feng Y."/>
            <person name="Comes H.P."/>
            <person name="Chen J."/>
            <person name="Zhu S."/>
            <person name="Lu R."/>
            <person name="Zhang X."/>
            <person name="Li P."/>
            <person name="Qiu J."/>
            <person name="Olsen K.M."/>
            <person name="Qiu Y."/>
        </authorList>
    </citation>
    <scope>NUCLEOTIDE SEQUENCE</scope>
    <source>
        <strain evidence="1">NBL</strain>
    </source>
</reference>
<dbReference type="AlphaFoldDB" id="A0AAE0E3B2"/>
<evidence type="ECO:0000313" key="1">
    <source>
        <dbReference type="EMBL" id="KAK3204614.1"/>
    </source>
</evidence>
<evidence type="ECO:0000313" key="2">
    <source>
        <dbReference type="Proteomes" id="UP001281410"/>
    </source>
</evidence>
<accession>A0AAE0E3B2</accession>
<name>A0AAE0E3B2_9ROSI</name>
<dbReference type="EMBL" id="JANJYJ010000006">
    <property type="protein sequence ID" value="KAK3204614.1"/>
    <property type="molecule type" value="Genomic_DNA"/>
</dbReference>
<comment type="caution">
    <text evidence="1">The sequence shown here is derived from an EMBL/GenBank/DDBJ whole genome shotgun (WGS) entry which is preliminary data.</text>
</comment>
<sequence>MGITDILCQALQRLSQDILNALHLVRSTKILLHELRQDGWGKFFSNLVSFCERQGIDIPEMSAHYMVGTCRSCEQQDHVTVDHYYHVDVFNVVIDFQLMELGTRFIEQTVELLTLSSALHPTKNFKSFSIDDICSLAENYYHGDFPQKDLDTLRRQLQHYKNDVLIQA</sequence>
<dbReference type="InterPro" id="IPR055298">
    <property type="entry name" value="AtLOH3-like"/>
</dbReference>
<dbReference type="PANTHER" id="PTHR11697:SF230">
    <property type="entry name" value="ZINC FINGER, MYM DOMAIN CONTAINING 1"/>
    <property type="match status" value="1"/>
</dbReference>
<organism evidence="1 2">
    <name type="scientific">Dipteronia sinensis</name>
    <dbReference type="NCBI Taxonomy" id="43782"/>
    <lineage>
        <taxon>Eukaryota</taxon>
        <taxon>Viridiplantae</taxon>
        <taxon>Streptophyta</taxon>
        <taxon>Embryophyta</taxon>
        <taxon>Tracheophyta</taxon>
        <taxon>Spermatophyta</taxon>
        <taxon>Magnoliopsida</taxon>
        <taxon>eudicotyledons</taxon>
        <taxon>Gunneridae</taxon>
        <taxon>Pentapetalae</taxon>
        <taxon>rosids</taxon>
        <taxon>malvids</taxon>
        <taxon>Sapindales</taxon>
        <taxon>Sapindaceae</taxon>
        <taxon>Hippocastanoideae</taxon>
        <taxon>Acereae</taxon>
        <taxon>Dipteronia</taxon>
    </lineage>
</organism>
<keyword evidence="2" id="KW-1185">Reference proteome</keyword>
<proteinExistence type="predicted"/>